<accession>A0ACA9SWG4</accession>
<keyword evidence="2" id="KW-1185">Reference proteome</keyword>
<feature type="non-terminal residue" evidence="1">
    <location>
        <position position="49"/>
    </location>
</feature>
<sequence>AIRIVARAELGLALGSLMAPTSLLELTKSDLPLPLIPDKNTSLRNFTFF</sequence>
<comment type="caution">
    <text evidence="1">The sequence shown here is derived from an EMBL/GenBank/DDBJ whole genome shotgun (WGS) entry which is preliminary data.</text>
</comment>
<proteinExistence type="predicted"/>
<reference evidence="1" key="1">
    <citation type="submission" date="2021-06" db="EMBL/GenBank/DDBJ databases">
        <authorList>
            <person name="Kallberg Y."/>
            <person name="Tangrot J."/>
            <person name="Rosling A."/>
        </authorList>
    </citation>
    <scope>NUCLEOTIDE SEQUENCE</scope>
    <source>
        <strain evidence="1">MA461A</strain>
    </source>
</reference>
<organism evidence="1 2">
    <name type="scientific">Racocetra persica</name>
    <dbReference type="NCBI Taxonomy" id="160502"/>
    <lineage>
        <taxon>Eukaryota</taxon>
        <taxon>Fungi</taxon>
        <taxon>Fungi incertae sedis</taxon>
        <taxon>Mucoromycota</taxon>
        <taxon>Glomeromycotina</taxon>
        <taxon>Glomeromycetes</taxon>
        <taxon>Diversisporales</taxon>
        <taxon>Gigasporaceae</taxon>
        <taxon>Racocetra</taxon>
    </lineage>
</organism>
<evidence type="ECO:0000313" key="1">
    <source>
        <dbReference type="EMBL" id="CAG8849237.1"/>
    </source>
</evidence>
<dbReference type="EMBL" id="CAJVQC010164516">
    <property type="protein sequence ID" value="CAG8849237.1"/>
    <property type="molecule type" value="Genomic_DNA"/>
</dbReference>
<feature type="non-terminal residue" evidence="1">
    <location>
        <position position="1"/>
    </location>
</feature>
<gene>
    <name evidence="1" type="ORF">RPERSI_LOCUS35499</name>
</gene>
<evidence type="ECO:0000313" key="2">
    <source>
        <dbReference type="Proteomes" id="UP000789920"/>
    </source>
</evidence>
<protein>
    <submittedName>
        <fullName evidence="1">12793_t:CDS:1</fullName>
    </submittedName>
</protein>
<dbReference type="Proteomes" id="UP000789920">
    <property type="component" value="Unassembled WGS sequence"/>
</dbReference>
<name>A0ACA9SWG4_9GLOM</name>